<feature type="compositionally biased region" description="Basic and acidic residues" evidence="1">
    <location>
        <begin position="191"/>
        <end position="202"/>
    </location>
</feature>
<proteinExistence type="predicted"/>
<comment type="caution">
    <text evidence="2">The sequence shown here is derived from an EMBL/GenBank/DDBJ whole genome shotgun (WGS) entry which is preliminary data.</text>
</comment>
<dbReference type="EMBL" id="CAAALY010251985">
    <property type="protein sequence ID" value="VEL36338.1"/>
    <property type="molecule type" value="Genomic_DNA"/>
</dbReference>
<protein>
    <submittedName>
        <fullName evidence="2">Uncharacterized protein</fullName>
    </submittedName>
</protein>
<evidence type="ECO:0000313" key="3">
    <source>
        <dbReference type="Proteomes" id="UP000784294"/>
    </source>
</evidence>
<feature type="region of interest" description="Disordered" evidence="1">
    <location>
        <begin position="164"/>
        <end position="202"/>
    </location>
</feature>
<name>A0A3S5CTT3_9PLAT</name>
<feature type="compositionally biased region" description="Low complexity" evidence="1">
    <location>
        <begin position="181"/>
        <end position="190"/>
    </location>
</feature>
<sequence>MELFCFAELAPNWPGTSYPTFLACLRQLRRHSGSEGSRPLLPFWRPVKGPISSGSTEVPLTGDPNKGSINTISALALSPPELDAHLPNSSFLSTPLSRFPQPPAPLACPSPPRTRTPTPVGSTGCSDPTAHLNHFGGHDSRRQVYPSCHGWLRNMASLETTFMSPRGRLVDSPSDEDFPLESSSEQSSGPSEKKEPCDSEDR</sequence>
<reference evidence="2" key="1">
    <citation type="submission" date="2018-11" db="EMBL/GenBank/DDBJ databases">
        <authorList>
            <consortium name="Pathogen Informatics"/>
        </authorList>
    </citation>
    <scope>NUCLEOTIDE SEQUENCE</scope>
</reference>
<dbReference type="AlphaFoldDB" id="A0A3S5CTT3"/>
<keyword evidence="3" id="KW-1185">Reference proteome</keyword>
<evidence type="ECO:0000313" key="2">
    <source>
        <dbReference type="EMBL" id="VEL36338.1"/>
    </source>
</evidence>
<dbReference type="Proteomes" id="UP000784294">
    <property type="component" value="Unassembled WGS sequence"/>
</dbReference>
<organism evidence="2 3">
    <name type="scientific">Protopolystoma xenopodis</name>
    <dbReference type="NCBI Taxonomy" id="117903"/>
    <lineage>
        <taxon>Eukaryota</taxon>
        <taxon>Metazoa</taxon>
        <taxon>Spiralia</taxon>
        <taxon>Lophotrochozoa</taxon>
        <taxon>Platyhelminthes</taxon>
        <taxon>Monogenea</taxon>
        <taxon>Polyopisthocotylea</taxon>
        <taxon>Polystomatidea</taxon>
        <taxon>Polystomatidae</taxon>
        <taxon>Protopolystoma</taxon>
    </lineage>
</organism>
<gene>
    <name evidence="2" type="ORF">PXEA_LOCUS29778</name>
</gene>
<evidence type="ECO:0000256" key="1">
    <source>
        <dbReference type="SAM" id="MobiDB-lite"/>
    </source>
</evidence>
<accession>A0A3S5CTT3</accession>